<evidence type="ECO:0000256" key="3">
    <source>
        <dbReference type="ARBA" id="ARBA00022723"/>
    </source>
</evidence>
<organism evidence="14 15">
    <name type="scientific">Ogataea philodendri</name>
    <dbReference type="NCBI Taxonomy" id="1378263"/>
    <lineage>
        <taxon>Eukaryota</taxon>
        <taxon>Fungi</taxon>
        <taxon>Dikarya</taxon>
        <taxon>Ascomycota</taxon>
        <taxon>Saccharomycotina</taxon>
        <taxon>Pichiomycetes</taxon>
        <taxon>Pichiales</taxon>
        <taxon>Pichiaceae</taxon>
        <taxon>Ogataea</taxon>
    </lineage>
</organism>
<dbReference type="GO" id="GO:0005737">
    <property type="term" value="C:cytoplasm"/>
    <property type="evidence" value="ECO:0007669"/>
    <property type="project" value="TreeGrafter"/>
</dbReference>
<evidence type="ECO:0000256" key="6">
    <source>
        <dbReference type="ARBA" id="ARBA00022833"/>
    </source>
</evidence>
<evidence type="ECO:0000256" key="2">
    <source>
        <dbReference type="ARBA" id="ARBA00005676"/>
    </source>
</evidence>
<evidence type="ECO:0000256" key="8">
    <source>
        <dbReference type="ARBA" id="ARBA00023242"/>
    </source>
</evidence>
<dbReference type="GeneID" id="70234377"/>
<evidence type="ECO:0000256" key="10">
    <source>
        <dbReference type="ARBA" id="ARBA00048336"/>
    </source>
</evidence>
<dbReference type="GO" id="GO:0043175">
    <property type="term" value="F:RNA polymerase core enzyme binding"/>
    <property type="evidence" value="ECO:0007669"/>
    <property type="project" value="UniProtKB-UniRule"/>
</dbReference>
<dbReference type="EMBL" id="JAEUBE010000158">
    <property type="protein sequence ID" value="KAH3668656.1"/>
    <property type="molecule type" value="Genomic_DNA"/>
</dbReference>
<dbReference type="GO" id="GO:0008270">
    <property type="term" value="F:zinc ion binding"/>
    <property type="evidence" value="ECO:0007669"/>
    <property type="project" value="UniProtKB-KW"/>
</dbReference>
<keyword evidence="4 12" id="KW-0863">Zinc-finger</keyword>
<keyword evidence="8 12" id="KW-0539">Nucleus</keyword>
<dbReference type="Gene3D" id="1.25.40.820">
    <property type="match status" value="1"/>
</dbReference>
<keyword evidence="7 12" id="KW-0904">Protein phosphatase</keyword>
<name>A0A9P8T7A2_9ASCO</name>
<dbReference type="AlphaFoldDB" id="A0A9P8T7A2"/>
<dbReference type="InterPro" id="IPR007308">
    <property type="entry name" value="Rtr1/RPAP2_dom"/>
</dbReference>
<comment type="function">
    <text evidence="12">Putative RNA polymerase II subunit B1 C-terminal domain (CTD) phosphatase involved in RNA polymerase II transcription regulation.</text>
</comment>
<dbReference type="EC" id="3.1.3.16" evidence="12"/>
<dbReference type="RefSeq" id="XP_046063070.1">
    <property type="nucleotide sequence ID" value="XM_046203278.1"/>
</dbReference>
<evidence type="ECO:0000256" key="1">
    <source>
        <dbReference type="ARBA" id="ARBA00004123"/>
    </source>
</evidence>
<dbReference type="PROSITE" id="PS51479">
    <property type="entry name" value="ZF_RTR1"/>
    <property type="match status" value="1"/>
</dbReference>
<evidence type="ECO:0000313" key="15">
    <source>
        <dbReference type="Proteomes" id="UP000769157"/>
    </source>
</evidence>
<keyword evidence="15" id="KW-1185">Reference proteome</keyword>
<evidence type="ECO:0000256" key="11">
    <source>
        <dbReference type="PROSITE-ProRule" id="PRU00812"/>
    </source>
</evidence>
<evidence type="ECO:0000256" key="5">
    <source>
        <dbReference type="ARBA" id="ARBA00022801"/>
    </source>
</evidence>
<reference evidence="14" key="2">
    <citation type="submission" date="2021-01" db="EMBL/GenBank/DDBJ databases">
        <authorList>
            <person name="Schikora-Tamarit M.A."/>
        </authorList>
    </citation>
    <scope>NUCLEOTIDE SEQUENCE</scope>
    <source>
        <strain evidence="14">CBS6075</strain>
    </source>
</reference>
<comment type="catalytic activity">
    <reaction evidence="9 12">
        <text>O-phospho-L-seryl-[protein] + H2O = L-seryl-[protein] + phosphate</text>
        <dbReference type="Rhea" id="RHEA:20629"/>
        <dbReference type="Rhea" id="RHEA-COMP:9863"/>
        <dbReference type="Rhea" id="RHEA-COMP:11604"/>
        <dbReference type="ChEBI" id="CHEBI:15377"/>
        <dbReference type="ChEBI" id="CHEBI:29999"/>
        <dbReference type="ChEBI" id="CHEBI:43474"/>
        <dbReference type="ChEBI" id="CHEBI:83421"/>
        <dbReference type="EC" id="3.1.3.16"/>
    </reaction>
</comment>
<evidence type="ECO:0000259" key="13">
    <source>
        <dbReference type="PROSITE" id="PS51479"/>
    </source>
</evidence>
<dbReference type="GO" id="GO:0005634">
    <property type="term" value="C:nucleus"/>
    <property type="evidence" value="ECO:0007669"/>
    <property type="project" value="UniProtKB-SubCell"/>
</dbReference>
<protein>
    <recommendedName>
        <fullName evidence="12">RNA polymerase II subunit B1 CTD phosphatase RPAP2 homolog</fullName>
        <ecNumber evidence="12">3.1.3.16</ecNumber>
    </recommendedName>
</protein>
<evidence type="ECO:0000313" key="14">
    <source>
        <dbReference type="EMBL" id="KAH3668656.1"/>
    </source>
</evidence>
<dbReference type="Proteomes" id="UP000769157">
    <property type="component" value="Unassembled WGS sequence"/>
</dbReference>
<keyword evidence="5 12" id="KW-0378">Hydrolase</keyword>
<reference evidence="14" key="1">
    <citation type="journal article" date="2021" name="Open Biol.">
        <title>Shared evolutionary footprints suggest mitochondrial oxidative damage underlies multiple complex I losses in fungi.</title>
        <authorList>
            <person name="Schikora-Tamarit M.A."/>
            <person name="Marcet-Houben M."/>
            <person name="Nosek J."/>
            <person name="Gabaldon T."/>
        </authorList>
    </citation>
    <scope>NUCLEOTIDE SEQUENCE</scope>
    <source>
        <strain evidence="14">CBS6075</strain>
    </source>
</reference>
<keyword evidence="6 12" id="KW-0862">Zinc</keyword>
<proteinExistence type="inferred from homology"/>
<comment type="caution">
    <text evidence="14">The sequence shown here is derived from an EMBL/GenBank/DDBJ whole genome shotgun (WGS) entry which is preliminary data.</text>
</comment>
<comment type="similarity">
    <text evidence="2 11 12">Belongs to the RPAP2 family.</text>
</comment>
<keyword evidence="3 12" id="KW-0479">Metal-binding</keyword>
<evidence type="ECO:0000256" key="7">
    <source>
        <dbReference type="ARBA" id="ARBA00022912"/>
    </source>
</evidence>
<dbReference type="Pfam" id="PF04181">
    <property type="entry name" value="RPAP2_Rtr1"/>
    <property type="match status" value="1"/>
</dbReference>
<dbReference type="OrthoDB" id="2590500at2759"/>
<comment type="catalytic activity">
    <reaction evidence="10 12">
        <text>O-phospho-L-threonyl-[protein] + H2O = L-threonyl-[protein] + phosphate</text>
        <dbReference type="Rhea" id="RHEA:47004"/>
        <dbReference type="Rhea" id="RHEA-COMP:11060"/>
        <dbReference type="Rhea" id="RHEA-COMP:11605"/>
        <dbReference type="ChEBI" id="CHEBI:15377"/>
        <dbReference type="ChEBI" id="CHEBI:30013"/>
        <dbReference type="ChEBI" id="CHEBI:43474"/>
        <dbReference type="ChEBI" id="CHEBI:61977"/>
        <dbReference type="EC" id="3.1.3.16"/>
    </reaction>
</comment>
<dbReference type="InterPro" id="IPR039693">
    <property type="entry name" value="Rtr1/RPAP2"/>
</dbReference>
<dbReference type="PANTHER" id="PTHR14732:SF0">
    <property type="entry name" value="RNA POLYMERASE II SUBUNIT B1 CTD PHOSPHATASE RPAP2-RELATED"/>
    <property type="match status" value="1"/>
</dbReference>
<dbReference type="InterPro" id="IPR038534">
    <property type="entry name" value="Rtr1/RPAP2_sf"/>
</dbReference>
<accession>A0A9P8T7A2</accession>
<gene>
    <name evidence="14" type="ORF">OGAPHI_002410</name>
</gene>
<sequence>MPPIITTLQPILAPYEGKPLLTPKEANMLTYHLIERLMEHSCDKSVLKLLARYLSKQTYEELVTERIINHYCGYPLCDFRDPGRIKEVQVNQLVSKLKLPKSYNHKYCCKKHYQCSEFYKQQLTTDALFSRTKLDLPQFHPKAPESSIILLDDIFDPVGTSNPDDIMLLLREMSISDPQLETDELIDKFSNIVIHEKNIE</sequence>
<dbReference type="PANTHER" id="PTHR14732">
    <property type="entry name" value="RNA POLYMERASE II SUBUNIT B1 CTD PHOSPHATASE RPAP2-RELATED"/>
    <property type="match status" value="1"/>
</dbReference>
<dbReference type="GO" id="GO:0008420">
    <property type="term" value="F:RNA polymerase II CTD heptapeptide repeat phosphatase activity"/>
    <property type="evidence" value="ECO:0007669"/>
    <property type="project" value="UniProtKB-UniRule"/>
</dbReference>
<evidence type="ECO:0000256" key="12">
    <source>
        <dbReference type="RuleBase" id="RU367080"/>
    </source>
</evidence>
<evidence type="ECO:0000256" key="4">
    <source>
        <dbReference type="ARBA" id="ARBA00022771"/>
    </source>
</evidence>
<evidence type="ECO:0000256" key="9">
    <source>
        <dbReference type="ARBA" id="ARBA00047761"/>
    </source>
</evidence>
<comment type="subcellular location">
    <subcellularLocation>
        <location evidence="1 12">Nucleus</location>
    </subcellularLocation>
</comment>
<feature type="domain" description="RTR1-type" evidence="13">
    <location>
        <begin position="49"/>
        <end position="132"/>
    </location>
</feature>